<feature type="compositionally biased region" description="Basic and acidic residues" evidence="3">
    <location>
        <begin position="1"/>
        <end position="20"/>
    </location>
</feature>
<evidence type="ECO:0000259" key="4">
    <source>
        <dbReference type="PROSITE" id="PS50039"/>
    </source>
</evidence>
<dbReference type="Pfam" id="PF00250">
    <property type="entry name" value="Forkhead"/>
    <property type="match status" value="1"/>
</dbReference>
<gene>
    <name evidence="5" type="ORF">HHI36_020162</name>
</gene>
<feature type="DNA-binding region" description="Fork-head" evidence="2">
    <location>
        <begin position="213"/>
        <end position="317"/>
    </location>
</feature>
<dbReference type="InterPro" id="IPR036388">
    <property type="entry name" value="WH-like_DNA-bd_sf"/>
</dbReference>
<dbReference type="Gene3D" id="1.10.10.10">
    <property type="entry name" value="Winged helix-like DNA-binding domain superfamily/Winged helix DNA-binding domain"/>
    <property type="match status" value="1"/>
</dbReference>
<reference evidence="5 6" key="1">
    <citation type="journal article" date="2021" name="BMC Biol.">
        <title>Horizontally acquired antibacterial genes associated with adaptive radiation of ladybird beetles.</title>
        <authorList>
            <person name="Li H.S."/>
            <person name="Tang X.F."/>
            <person name="Huang Y.H."/>
            <person name="Xu Z.Y."/>
            <person name="Chen M.L."/>
            <person name="Du X.Y."/>
            <person name="Qiu B.Y."/>
            <person name="Chen P.T."/>
            <person name="Zhang W."/>
            <person name="Slipinski A."/>
            <person name="Escalona H.E."/>
            <person name="Waterhouse R.M."/>
            <person name="Zwick A."/>
            <person name="Pang H."/>
        </authorList>
    </citation>
    <scope>NUCLEOTIDE SEQUENCE [LARGE SCALE GENOMIC DNA]</scope>
    <source>
        <strain evidence="5">SYSU2018</strain>
    </source>
</reference>
<evidence type="ECO:0000313" key="5">
    <source>
        <dbReference type="EMBL" id="KAL3275398.1"/>
    </source>
</evidence>
<feature type="region of interest" description="Disordered" evidence="3">
    <location>
        <begin position="442"/>
        <end position="484"/>
    </location>
</feature>
<evidence type="ECO:0000256" key="2">
    <source>
        <dbReference type="PROSITE-ProRule" id="PRU00089"/>
    </source>
</evidence>
<proteinExistence type="predicted"/>
<dbReference type="Proteomes" id="UP001516400">
    <property type="component" value="Unassembled WGS sequence"/>
</dbReference>
<dbReference type="InterPro" id="IPR001766">
    <property type="entry name" value="Fork_head_dom"/>
</dbReference>
<dbReference type="GO" id="GO:0003677">
    <property type="term" value="F:DNA binding"/>
    <property type="evidence" value="ECO:0007669"/>
    <property type="project" value="UniProtKB-UniRule"/>
</dbReference>
<keyword evidence="6" id="KW-1185">Reference proteome</keyword>
<feature type="domain" description="Fork-head" evidence="4">
    <location>
        <begin position="213"/>
        <end position="317"/>
    </location>
</feature>
<dbReference type="PANTHER" id="PTHR11829">
    <property type="entry name" value="FORKHEAD BOX PROTEIN"/>
    <property type="match status" value="1"/>
</dbReference>
<sequence length="484" mass="57269">MEAIEVQHDANHIEKDEEPPLTKNNELVDISNSSFLEDQMDNAKADPCPDLYEETSYHELRCLSNEDIIESNHILPIEYREYEELNNMRDQSALVHNYCKFHRTISENYNTAKSVENTDDQLFIEIIKEEIDSNPDPDEETSLFDSITFNIEDYEDSMIQIKIDAVENDYCVVDEPSDYVFFKKPQNSVPEITKVKKRTKERKKHRKPIGLANYRNLITDAINSSPEKRMILTDIYKWIIENVPFFEEKEDIEKDSWKNCIRHTLSVNKRFIRIKNRDNIRSSYWTVCEDGDFHTKFAAFPWAADFFRPEERKRKPKTNKVIVKRNNEKQPKQVSTKIVKKVIDKVDKTVKKTKTKTIQINGRKNETLKPGPKVRGRKKRSVITNDSNHIETNNTEKIKQKKQMRRSIRNVNESMKDVVNQTHQTRKTAKKKINLKILKKKKNTKTKKYQQIKAANKKKKANKKEVEMIRRSGRKKVARKSWKF</sequence>
<protein>
    <recommendedName>
        <fullName evidence="4">Fork-head domain-containing protein</fullName>
    </recommendedName>
</protein>
<evidence type="ECO:0000313" key="6">
    <source>
        <dbReference type="Proteomes" id="UP001516400"/>
    </source>
</evidence>
<dbReference type="PRINTS" id="PR00053">
    <property type="entry name" value="FORKHEAD"/>
</dbReference>
<feature type="compositionally biased region" description="Basic residues" evidence="3">
    <location>
        <begin position="471"/>
        <end position="484"/>
    </location>
</feature>
<dbReference type="EMBL" id="JABFTP020000083">
    <property type="protein sequence ID" value="KAL3275398.1"/>
    <property type="molecule type" value="Genomic_DNA"/>
</dbReference>
<accession>A0ABD2N9D0</accession>
<dbReference type="SUPFAM" id="SSF46785">
    <property type="entry name" value="Winged helix' DNA-binding domain"/>
    <property type="match status" value="1"/>
</dbReference>
<comment type="caution">
    <text evidence="5">The sequence shown here is derived from an EMBL/GenBank/DDBJ whole genome shotgun (WGS) entry which is preliminary data.</text>
</comment>
<name>A0ABD2N9D0_9CUCU</name>
<dbReference type="PROSITE" id="PS50039">
    <property type="entry name" value="FORK_HEAD_3"/>
    <property type="match status" value="1"/>
</dbReference>
<dbReference type="AlphaFoldDB" id="A0ABD2N9D0"/>
<dbReference type="InterPro" id="IPR050211">
    <property type="entry name" value="FOX_domain-containing"/>
</dbReference>
<feature type="region of interest" description="Disordered" evidence="3">
    <location>
        <begin position="1"/>
        <end position="23"/>
    </location>
</feature>
<dbReference type="PANTHER" id="PTHR11829:SF343">
    <property type="entry name" value="FORK-HEAD DOMAIN-CONTAINING PROTEIN"/>
    <property type="match status" value="1"/>
</dbReference>
<dbReference type="SMART" id="SM00339">
    <property type="entry name" value="FH"/>
    <property type="match status" value="1"/>
</dbReference>
<dbReference type="GO" id="GO:0005634">
    <property type="term" value="C:nucleus"/>
    <property type="evidence" value="ECO:0007669"/>
    <property type="project" value="UniProtKB-SubCell"/>
</dbReference>
<feature type="compositionally biased region" description="Basic residues" evidence="3">
    <location>
        <begin position="442"/>
        <end position="462"/>
    </location>
</feature>
<dbReference type="InterPro" id="IPR036390">
    <property type="entry name" value="WH_DNA-bd_sf"/>
</dbReference>
<keyword evidence="1 2" id="KW-0238">DNA-binding</keyword>
<organism evidence="5 6">
    <name type="scientific">Cryptolaemus montrouzieri</name>
    <dbReference type="NCBI Taxonomy" id="559131"/>
    <lineage>
        <taxon>Eukaryota</taxon>
        <taxon>Metazoa</taxon>
        <taxon>Ecdysozoa</taxon>
        <taxon>Arthropoda</taxon>
        <taxon>Hexapoda</taxon>
        <taxon>Insecta</taxon>
        <taxon>Pterygota</taxon>
        <taxon>Neoptera</taxon>
        <taxon>Endopterygota</taxon>
        <taxon>Coleoptera</taxon>
        <taxon>Polyphaga</taxon>
        <taxon>Cucujiformia</taxon>
        <taxon>Coccinelloidea</taxon>
        <taxon>Coccinellidae</taxon>
        <taxon>Scymninae</taxon>
        <taxon>Scymnini</taxon>
        <taxon>Cryptolaemus</taxon>
    </lineage>
</organism>
<evidence type="ECO:0000256" key="3">
    <source>
        <dbReference type="SAM" id="MobiDB-lite"/>
    </source>
</evidence>
<keyword evidence="2" id="KW-0539">Nucleus</keyword>
<evidence type="ECO:0000256" key="1">
    <source>
        <dbReference type="ARBA" id="ARBA00023125"/>
    </source>
</evidence>
<comment type="subcellular location">
    <subcellularLocation>
        <location evidence="2">Nucleus</location>
    </subcellularLocation>
</comment>